<dbReference type="AlphaFoldDB" id="A0A9P0MIL5"/>
<name>A0A9P0MIL5_ACAOB</name>
<sequence>MSKIQNSEGSIFRKGFHYCSLGLNENISMQIRRVCQFHKEKIVGKFCQESRISLQMVPLLFFGPKRQKLTVAKNSAILGKFTHSKLG</sequence>
<evidence type="ECO:0000313" key="1">
    <source>
        <dbReference type="EMBL" id="CAH2013245.1"/>
    </source>
</evidence>
<proteinExistence type="predicted"/>
<comment type="caution">
    <text evidence="1">The sequence shown here is derived from an EMBL/GenBank/DDBJ whole genome shotgun (WGS) entry which is preliminary data.</text>
</comment>
<reference evidence="1" key="1">
    <citation type="submission" date="2022-03" db="EMBL/GenBank/DDBJ databases">
        <authorList>
            <person name="Sayadi A."/>
        </authorList>
    </citation>
    <scope>NUCLEOTIDE SEQUENCE</scope>
</reference>
<dbReference type="Proteomes" id="UP001152888">
    <property type="component" value="Unassembled WGS sequence"/>
</dbReference>
<organism evidence="1 2">
    <name type="scientific">Acanthoscelides obtectus</name>
    <name type="common">Bean weevil</name>
    <name type="synonym">Bruchus obtectus</name>
    <dbReference type="NCBI Taxonomy" id="200917"/>
    <lineage>
        <taxon>Eukaryota</taxon>
        <taxon>Metazoa</taxon>
        <taxon>Ecdysozoa</taxon>
        <taxon>Arthropoda</taxon>
        <taxon>Hexapoda</taxon>
        <taxon>Insecta</taxon>
        <taxon>Pterygota</taxon>
        <taxon>Neoptera</taxon>
        <taxon>Endopterygota</taxon>
        <taxon>Coleoptera</taxon>
        <taxon>Polyphaga</taxon>
        <taxon>Cucujiformia</taxon>
        <taxon>Chrysomeloidea</taxon>
        <taxon>Chrysomelidae</taxon>
        <taxon>Bruchinae</taxon>
        <taxon>Bruchini</taxon>
        <taxon>Acanthoscelides</taxon>
    </lineage>
</organism>
<accession>A0A9P0MIL5</accession>
<gene>
    <name evidence="1" type="ORF">ACAOBT_LOCUS33343</name>
</gene>
<keyword evidence="2" id="KW-1185">Reference proteome</keyword>
<protein>
    <submittedName>
        <fullName evidence="1">Uncharacterized protein</fullName>
    </submittedName>
</protein>
<dbReference type="EMBL" id="CAKOFQ010008296">
    <property type="protein sequence ID" value="CAH2013245.1"/>
    <property type="molecule type" value="Genomic_DNA"/>
</dbReference>
<evidence type="ECO:0000313" key="2">
    <source>
        <dbReference type="Proteomes" id="UP001152888"/>
    </source>
</evidence>